<dbReference type="EMBL" id="MCFG01000297">
    <property type="protein sequence ID" value="ORX76462.1"/>
    <property type="molecule type" value="Genomic_DNA"/>
</dbReference>
<keyword evidence="1" id="KW-1133">Transmembrane helix</keyword>
<evidence type="ECO:0000313" key="3">
    <source>
        <dbReference type="Proteomes" id="UP000193944"/>
    </source>
</evidence>
<accession>A0A1Y1WSN0</accession>
<keyword evidence="1" id="KW-0472">Membrane</keyword>
<keyword evidence="1" id="KW-0812">Transmembrane</keyword>
<evidence type="ECO:0000256" key="1">
    <source>
        <dbReference type="SAM" id="Phobius"/>
    </source>
</evidence>
<organism evidence="2 3">
    <name type="scientific">Anaeromyces robustus</name>
    <dbReference type="NCBI Taxonomy" id="1754192"/>
    <lineage>
        <taxon>Eukaryota</taxon>
        <taxon>Fungi</taxon>
        <taxon>Fungi incertae sedis</taxon>
        <taxon>Chytridiomycota</taxon>
        <taxon>Chytridiomycota incertae sedis</taxon>
        <taxon>Neocallimastigomycetes</taxon>
        <taxon>Neocallimastigales</taxon>
        <taxon>Neocallimastigaceae</taxon>
        <taxon>Anaeromyces</taxon>
    </lineage>
</organism>
<gene>
    <name evidence="2" type="ORF">BCR32DRAFT_271253</name>
</gene>
<evidence type="ECO:0000313" key="2">
    <source>
        <dbReference type="EMBL" id="ORX76462.1"/>
    </source>
</evidence>
<dbReference type="OrthoDB" id="2155351at2759"/>
<reference evidence="2 3" key="2">
    <citation type="submission" date="2016-08" db="EMBL/GenBank/DDBJ databases">
        <title>Pervasive Adenine N6-methylation of Active Genes in Fungi.</title>
        <authorList>
            <consortium name="DOE Joint Genome Institute"/>
            <person name="Mondo S.J."/>
            <person name="Dannebaum R.O."/>
            <person name="Kuo R.C."/>
            <person name="Labutti K."/>
            <person name="Haridas S."/>
            <person name="Kuo A."/>
            <person name="Salamov A."/>
            <person name="Ahrendt S.R."/>
            <person name="Lipzen A."/>
            <person name="Sullivan W."/>
            <person name="Andreopoulos W.B."/>
            <person name="Clum A."/>
            <person name="Lindquist E."/>
            <person name="Daum C."/>
            <person name="Ramamoorthy G.K."/>
            <person name="Gryganskyi A."/>
            <person name="Culley D."/>
            <person name="Magnuson J.K."/>
            <person name="James T.Y."/>
            <person name="O'Malley M.A."/>
            <person name="Stajich J.E."/>
            <person name="Spatafora J.W."/>
            <person name="Visel A."/>
            <person name="Grigoriev I.V."/>
        </authorList>
    </citation>
    <scope>NUCLEOTIDE SEQUENCE [LARGE SCALE GENOMIC DNA]</scope>
    <source>
        <strain evidence="2 3">S4</strain>
    </source>
</reference>
<comment type="caution">
    <text evidence="2">The sequence shown here is derived from an EMBL/GenBank/DDBJ whole genome shotgun (WGS) entry which is preliminary data.</text>
</comment>
<sequence length="683" mass="79826">MESTVQKTNKLIPINNKQKVIIGTSSILLFSSLSYAIHYMHNRSKRLAAFAEHYRLNEYGMLYIDEFKSKQTKRLTRKILRYIVAHESVLQEDLDNELRLPLFKDNIKFIIKQIQDSKNKGRILLFESPSGLGVRYALQSWAIQEHKHNKIILNLDLHDYFSMIYHQDKAVYSGDSEQFVYAILNVFGYFSFDDASNKYIKIGSSSSSSSSVSSRCLSEESFSNQTVSEKLDEKLVEIETVLKIVKTKSYPVTLIIKNINLLFNDVESNSSHYDKINEIFAWLLKNEKEGLLEVILCNSSHSLVSALRKFKGYSENLDFKSMELMNSKTVKSYLLDQVNPNLDEKYQFTKETASEFVNYFSSNFHEIEDYCHSNIPVDKFISIRRGEQINKIKKFFKETPGFDSKSALTDPYIIQPIEHLKGCILEMMMKDGVLSLDNVLPNVDNHHLTIHEQELKYDLILKLINWDIFKWQSISKKEKFDPKAILINSKNTILNLTAMTGATIINGVKDSIKLTEEKLNHLHTPVEEKPETQTREVPVEDINENDVNENDVITTHVFDKYNRYPDSVLPDSIFVKEPDNHMGYYSNDYDHYSSNHYYHDYTNSQSLTPVNEWKDYTPPKLEVKNDYISSFGYDNKYSHTDIWESEKNQRELLKIKKKEHPYELTYHNLFIKEHLENWFNSIL</sequence>
<dbReference type="Proteomes" id="UP000193944">
    <property type="component" value="Unassembled WGS sequence"/>
</dbReference>
<reference evidence="2 3" key="1">
    <citation type="submission" date="2016-08" db="EMBL/GenBank/DDBJ databases">
        <title>A Parts List for Fungal Cellulosomes Revealed by Comparative Genomics.</title>
        <authorList>
            <consortium name="DOE Joint Genome Institute"/>
            <person name="Haitjema C.H."/>
            <person name="Gilmore S.P."/>
            <person name="Henske J.K."/>
            <person name="Solomon K.V."/>
            <person name="De Groot R."/>
            <person name="Kuo A."/>
            <person name="Mondo S.J."/>
            <person name="Salamov A.A."/>
            <person name="Labutti K."/>
            <person name="Zhao Z."/>
            <person name="Chiniquy J."/>
            <person name="Barry K."/>
            <person name="Brewer H.M."/>
            <person name="Purvine S.O."/>
            <person name="Wright A.T."/>
            <person name="Boxma B."/>
            <person name="Van Alen T."/>
            <person name="Hackstein J.H."/>
            <person name="Baker S.E."/>
            <person name="Grigoriev I.V."/>
            <person name="O'Malley M.A."/>
        </authorList>
    </citation>
    <scope>NUCLEOTIDE SEQUENCE [LARGE SCALE GENOMIC DNA]</scope>
    <source>
        <strain evidence="2 3">S4</strain>
    </source>
</reference>
<name>A0A1Y1WSN0_9FUNG</name>
<keyword evidence="3" id="KW-1185">Reference proteome</keyword>
<proteinExistence type="predicted"/>
<protein>
    <submittedName>
        <fullName evidence="2">Uncharacterized protein</fullName>
    </submittedName>
</protein>
<dbReference type="AlphaFoldDB" id="A0A1Y1WSN0"/>
<feature type="transmembrane region" description="Helical" evidence="1">
    <location>
        <begin position="20"/>
        <end position="40"/>
    </location>
</feature>